<feature type="transmembrane region" description="Helical" evidence="9">
    <location>
        <begin position="385"/>
        <end position="403"/>
    </location>
</feature>
<dbReference type="Pfam" id="PF24878">
    <property type="entry name" value="YkcB_C"/>
    <property type="match status" value="1"/>
</dbReference>
<reference evidence="13" key="1">
    <citation type="submission" date="2016-10" db="EMBL/GenBank/DDBJ databases">
        <authorList>
            <person name="Varghese N."/>
            <person name="Submissions S."/>
        </authorList>
    </citation>
    <scope>NUCLEOTIDE SEQUENCE [LARGE SCALE GENOMIC DNA]</scope>
    <source>
        <strain evidence="13">CGMCC 4.6856</strain>
    </source>
</reference>
<evidence type="ECO:0000256" key="1">
    <source>
        <dbReference type="ARBA" id="ARBA00004651"/>
    </source>
</evidence>
<evidence type="ECO:0000256" key="7">
    <source>
        <dbReference type="ARBA" id="ARBA00023136"/>
    </source>
</evidence>
<feature type="domain" description="Glycosyltransferase RgtA/B/C/D-like" evidence="10">
    <location>
        <begin position="105"/>
        <end position="154"/>
    </location>
</feature>
<dbReference type="InterPro" id="IPR056785">
    <property type="entry name" value="YkcA/B-like_C"/>
</dbReference>
<evidence type="ECO:0000313" key="12">
    <source>
        <dbReference type="EMBL" id="SER05287.1"/>
    </source>
</evidence>
<evidence type="ECO:0000256" key="5">
    <source>
        <dbReference type="ARBA" id="ARBA00022692"/>
    </source>
</evidence>
<keyword evidence="3" id="KW-0328">Glycosyltransferase</keyword>
<feature type="compositionally biased region" description="Polar residues" evidence="8">
    <location>
        <begin position="1"/>
        <end position="19"/>
    </location>
</feature>
<evidence type="ECO:0000259" key="11">
    <source>
        <dbReference type="Pfam" id="PF24878"/>
    </source>
</evidence>
<dbReference type="InterPro" id="IPR038731">
    <property type="entry name" value="RgtA/B/C-like"/>
</dbReference>
<feature type="domain" description="Putative mannosyltransferase YkcA/B-like C-terminal" evidence="11">
    <location>
        <begin position="586"/>
        <end position="675"/>
    </location>
</feature>
<dbReference type="GO" id="GO:0009103">
    <property type="term" value="P:lipopolysaccharide biosynthetic process"/>
    <property type="evidence" value="ECO:0007669"/>
    <property type="project" value="UniProtKB-ARBA"/>
</dbReference>
<dbReference type="RefSeq" id="WP_091183874.1">
    <property type="nucleotide sequence ID" value="NZ_FOFA01000008.1"/>
</dbReference>
<comment type="subcellular location">
    <subcellularLocation>
        <location evidence="1">Cell membrane</location>
        <topology evidence="1">Multi-pass membrane protein</topology>
    </subcellularLocation>
</comment>
<feature type="transmembrane region" description="Helical" evidence="9">
    <location>
        <begin position="492"/>
        <end position="511"/>
    </location>
</feature>
<keyword evidence="2" id="KW-1003">Cell membrane</keyword>
<evidence type="ECO:0000256" key="3">
    <source>
        <dbReference type="ARBA" id="ARBA00022676"/>
    </source>
</evidence>
<keyword evidence="6 9" id="KW-1133">Transmembrane helix</keyword>
<keyword evidence="13" id="KW-1185">Reference proteome</keyword>
<feature type="transmembrane region" description="Helical" evidence="9">
    <location>
        <begin position="260"/>
        <end position="279"/>
    </location>
</feature>
<dbReference type="PANTHER" id="PTHR33908">
    <property type="entry name" value="MANNOSYLTRANSFERASE YKCB-RELATED"/>
    <property type="match status" value="1"/>
</dbReference>
<dbReference type="STRING" id="1036181.SAMN05421756_108111"/>
<evidence type="ECO:0000259" key="10">
    <source>
        <dbReference type="Pfam" id="PF13231"/>
    </source>
</evidence>
<feature type="transmembrane region" description="Helical" evidence="9">
    <location>
        <begin position="442"/>
        <end position="460"/>
    </location>
</feature>
<evidence type="ECO:0000256" key="9">
    <source>
        <dbReference type="SAM" id="Phobius"/>
    </source>
</evidence>
<dbReference type="GO" id="GO:0010041">
    <property type="term" value="P:response to iron(III) ion"/>
    <property type="evidence" value="ECO:0007669"/>
    <property type="project" value="TreeGrafter"/>
</dbReference>
<feature type="region of interest" description="Disordered" evidence="8">
    <location>
        <begin position="524"/>
        <end position="582"/>
    </location>
</feature>
<evidence type="ECO:0000256" key="2">
    <source>
        <dbReference type="ARBA" id="ARBA00022475"/>
    </source>
</evidence>
<evidence type="ECO:0000256" key="8">
    <source>
        <dbReference type="SAM" id="MobiDB-lite"/>
    </source>
</evidence>
<keyword evidence="5 9" id="KW-0812">Transmembrane</keyword>
<organism evidence="12 13">
    <name type="scientific">Microlunatus flavus</name>
    <dbReference type="NCBI Taxonomy" id="1036181"/>
    <lineage>
        <taxon>Bacteria</taxon>
        <taxon>Bacillati</taxon>
        <taxon>Actinomycetota</taxon>
        <taxon>Actinomycetes</taxon>
        <taxon>Propionibacteriales</taxon>
        <taxon>Propionibacteriaceae</taxon>
        <taxon>Microlunatus</taxon>
    </lineage>
</organism>
<dbReference type="GO" id="GO:0016763">
    <property type="term" value="F:pentosyltransferase activity"/>
    <property type="evidence" value="ECO:0007669"/>
    <property type="project" value="TreeGrafter"/>
</dbReference>
<dbReference type="AlphaFoldDB" id="A0A1H9L2B4"/>
<name>A0A1H9L2B4_9ACTN</name>
<feature type="transmembrane region" description="Helical" evidence="9">
    <location>
        <begin position="45"/>
        <end position="65"/>
    </location>
</feature>
<dbReference type="Pfam" id="PF13231">
    <property type="entry name" value="PMT_2"/>
    <property type="match status" value="2"/>
</dbReference>
<proteinExistence type="predicted"/>
<evidence type="ECO:0000256" key="6">
    <source>
        <dbReference type="ARBA" id="ARBA00022989"/>
    </source>
</evidence>
<feature type="transmembrane region" description="Helical" evidence="9">
    <location>
        <begin position="409"/>
        <end position="430"/>
    </location>
</feature>
<sequence>MTLSTLPGTTRPGSTTTQAAEGAPIPPSDPDGTDPAVTARRRRPLSGRGVAVLVLLAATAVLYLWDLSASGYGNSFYAAAVQAGSQSWKAFFFGSLDAGNAITVDKPPASLWLMALSVRVFGLSSWSVLAPQALLGVATVGVTYASVRRTLERRGDAPLEERRSDAHRAGLVAGALLALTPAAALMFRFDNPDALLVFLMTLAAYVVLRATEKASGKTLAWAGVLIGLAFLTKMLQAFLVLPAFVLVYLLAAPTTLRRRLLHLLGAFAAMVVSLGWWVAVVELVPASWRPYVGGSTNDSVLDLVVGYNGLARIFGRSVSVSGSTSQAGGFGGGGGFGGSAGITRLFDQVSAGMVTWLLPAALLLAVVAAIALGRLPRTDGTRAALVLWTAWTVVTGLTFSLMEGTYHDYYVVALAPAIAAGVAVGGSVLWGRRHTWLGRSGLTAATALSAVWAFVLLGRATGVYEALRWPVLVVGVLAAAGLLLAHRLPRAVSGVVLAVALAGAVTGPTAYTLNTVATPHTGSIVTAGPVRSENGFGGARADGRFPRDGQRPDGTLPQGQAPGQAPTQGQAPGRGGPEGGTASTELVQLLQDDAGSYRWAAATIGSQGAATYQLASGSPVMAIGGFTGSDPSPTLAQFQAYVAAGDVHYFVAGGGMGGGRDRGTSAEISTWVSEHYTATTVGGVTVYDLTKPAS</sequence>
<feature type="region of interest" description="Disordered" evidence="8">
    <location>
        <begin position="1"/>
        <end position="41"/>
    </location>
</feature>
<gene>
    <name evidence="12" type="ORF">SAMN05421756_108111</name>
</gene>
<feature type="domain" description="Glycosyltransferase RgtA/B/C/D-like" evidence="10">
    <location>
        <begin position="166"/>
        <end position="276"/>
    </location>
</feature>
<feature type="transmembrane region" description="Helical" evidence="9">
    <location>
        <begin position="219"/>
        <end position="248"/>
    </location>
</feature>
<evidence type="ECO:0000313" key="13">
    <source>
        <dbReference type="Proteomes" id="UP000198504"/>
    </source>
</evidence>
<dbReference type="OrthoDB" id="5241882at2"/>
<dbReference type="PANTHER" id="PTHR33908:SF3">
    <property type="entry name" value="UNDECAPRENYL PHOSPHATE-ALPHA-4-AMINO-4-DEOXY-L-ARABINOSE ARABINOSYL TRANSFERASE"/>
    <property type="match status" value="1"/>
</dbReference>
<evidence type="ECO:0000256" key="4">
    <source>
        <dbReference type="ARBA" id="ARBA00022679"/>
    </source>
</evidence>
<dbReference type="Proteomes" id="UP000198504">
    <property type="component" value="Unassembled WGS sequence"/>
</dbReference>
<feature type="transmembrane region" description="Helical" evidence="9">
    <location>
        <begin position="466"/>
        <end position="485"/>
    </location>
</feature>
<accession>A0A1H9L2B4</accession>
<dbReference type="GO" id="GO:0005886">
    <property type="term" value="C:plasma membrane"/>
    <property type="evidence" value="ECO:0007669"/>
    <property type="project" value="UniProtKB-SubCell"/>
</dbReference>
<feature type="transmembrane region" description="Helical" evidence="9">
    <location>
        <begin position="353"/>
        <end position="373"/>
    </location>
</feature>
<feature type="compositionally biased region" description="Basic and acidic residues" evidence="8">
    <location>
        <begin position="541"/>
        <end position="551"/>
    </location>
</feature>
<keyword evidence="4 12" id="KW-0808">Transferase</keyword>
<protein>
    <submittedName>
        <fullName evidence="12">4-amino-4-deoxy-L-arabinose transferase</fullName>
    </submittedName>
</protein>
<dbReference type="EMBL" id="FOFA01000008">
    <property type="protein sequence ID" value="SER05287.1"/>
    <property type="molecule type" value="Genomic_DNA"/>
</dbReference>
<feature type="transmembrane region" description="Helical" evidence="9">
    <location>
        <begin position="126"/>
        <end position="147"/>
    </location>
</feature>
<feature type="compositionally biased region" description="Low complexity" evidence="8">
    <location>
        <begin position="557"/>
        <end position="571"/>
    </location>
</feature>
<keyword evidence="7 9" id="KW-0472">Membrane</keyword>
<dbReference type="InterPro" id="IPR050297">
    <property type="entry name" value="LipidA_mod_glycosyltrf_83"/>
</dbReference>